<dbReference type="SUPFAM" id="SSF46689">
    <property type="entry name" value="Homeodomain-like"/>
    <property type="match status" value="1"/>
</dbReference>
<sequence length="339" mass="37321">MNDRIDLPIIPPTVLSGVVEIGRRAGLEVDAWFAGTGLEAVHLLAADPVKVSFRQTTAVLRRAVRDMPGKPLGLLVGGRDMLLSMGMLGVAMRSCATVGDAVSVALDLHLASGSLVDVDLEYFDDEVAVRFRERRPEPELRPFLFEEALSTLMVFARTVVGSDWSPSRVELTYPPPAYAAEYARFLRCRVAFSADANRAFFPAQALGIAFKTHHEPTRALAVDACRRLLGGGREESDVVAAVEAVLERDLCRPLSAAEVAGQLHMSERTLRRQLAVAEQSFSAVRDRVRQRHAILLLRESALPVALVAREVGYSDIRDFRRAYIRWTGHPPSAERRLAG</sequence>
<feature type="domain" description="HTH araC/xylS-type" evidence="4">
    <location>
        <begin position="240"/>
        <end position="337"/>
    </location>
</feature>
<accession>A0A7K1UNL3</accession>
<dbReference type="PANTHER" id="PTHR47894">
    <property type="entry name" value="HTH-TYPE TRANSCRIPTIONAL REGULATOR GADX"/>
    <property type="match status" value="1"/>
</dbReference>
<evidence type="ECO:0000313" key="5">
    <source>
        <dbReference type="EMBL" id="MVU75933.1"/>
    </source>
</evidence>
<evidence type="ECO:0000313" key="6">
    <source>
        <dbReference type="Proteomes" id="UP000466794"/>
    </source>
</evidence>
<evidence type="ECO:0000256" key="2">
    <source>
        <dbReference type="ARBA" id="ARBA00023125"/>
    </source>
</evidence>
<keyword evidence="6" id="KW-1185">Reference proteome</keyword>
<reference evidence="5 6" key="1">
    <citation type="submission" date="2019-12" db="EMBL/GenBank/DDBJ databases">
        <title>Nocardia sp. nov. ET3-3 isolated from soil.</title>
        <authorList>
            <person name="Kanchanasin P."/>
            <person name="Tanasupawat S."/>
            <person name="Yuki M."/>
            <person name="Kudo T."/>
        </authorList>
    </citation>
    <scope>NUCLEOTIDE SEQUENCE [LARGE SCALE GENOMIC DNA]</scope>
    <source>
        <strain evidence="5 6">ET3-3</strain>
    </source>
</reference>
<dbReference type="GO" id="GO:0003700">
    <property type="term" value="F:DNA-binding transcription factor activity"/>
    <property type="evidence" value="ECO:0007669"/>
    <property type="project" value="InterPro"/>
</dbReference>
<dbReference type="GO" id="GO:0005829">
    <property type="term" value="C:cytosol"/>
    <property type="evidence" value="ECO:0007669"/>
    <property type="project" value="TreeGrafter"/>
</dbReference>
<evidence type="ECO:0000259" key="4">
    <source>
        <dbReference type="PROSITE" id="PS01124"/>
    </source>
</evidence>
<keyword evidence="3" id="KW-0804">Transcription</keyword>
<dbReference type="PANTHER" id="PTHR47894:SF1">
    <property type="entry name" value="HTH-TYPE TRANSCRIPTIONAL REGULATOR VQSM"/>
    <property type="match status" value="1"/>
</dbReference>
<name>A0A7K1UNL3_9NOCA</name>
<keyword evidence="1" id="KW-0805">Transcription regulation</keyword>
<gene>
    <name evidence="5" type="ORF">GPX89_01585</name>
</gene>
<dbReference type="Pfam" id="PF12833">
    <property type="entry name" value="HTH_18"/>
    <property type="match status" value="1"/>
</dbReference>
<dbReference type="GO" id="GO:0000976">
    <property type="term" value="F:transcription cis-regulatory region binding"/>
    <property type="evidence" value="ECO:0007669"/>
    <property type="project" value="TreeGrafter"/>
</dbReference>
<organism evidence="5 6">
    <name type="scientific">Nocardia terrae</name>
    <dbReference type="NCBI Taxonomy" id="2675851"/>
    <lineage>
        <taxon>Bacteria</taxon>
        <taxon>Bacillati</taxon>
        <taxon>Actinomycetota</taxon>
        <taxon>Actinomycetes</taxon>
        <taxon>Mycobacteriales</taxon>
        <taxon>Nocardiaceae</taxon>
        <taxon>Nocardia</taxon>
    </lineage>
</organism>
<dbReference type="Pfam" id="PF12625">
    <property type="entry name" value="Arabinose_bd"/>
    <property type="match status" value="1"/>
</dbReference>
<protein>
    <submittedName>
        <fullName evidence="5">Helix-turn-helix domain-containing protein</fullName>
    </submittedName>
</protein>
<evidence type="ECO:0000256" key="1">
    <source>
        <dbReference type="ARBA" id="ARBA00023015"/>
    </source>
</evidence>
<proteinExistence type="predicted"/>
<dbReference type="RefSeq" id="WP_157354705.1">
    <property type="nucleotide sequence ID" value="NZ_WRPP01000001.1"/>
</dbReference>
<dbReference type="InterPro" id="IPR018060">
    <property type="entry name" value="HTH_AraC"/>
</dbReference>
<dbReference type="Proteomes" id="UP000466794">
    <property type="component" value="Unassembled WGS sequence"/>
</dbReference>
<dbReference type="SMART" id="SM00342">
    <property type="entry name" value="HTH_ARAC"/>
    <property type="match status" value="1"/>
</dbReference>
<dbReference type="Gene3D" id="1.10.10.60">
    <property type="entry name" value="Homeodomain-like"/>
    <property type="match status" value="1"/>
</dbReference>
<evidence type="ECO:0000256" key="3">
    <source>
        <dbReference type="ARBA" id="ARBA00023163"/>
    </source>
</evidence>
<keyword evidence="2" id="KW-0238">DNA-binding</keyword>
<dbReference type="PROSITE" id="PS01124">
    <property type="entry name" value="HTH_ARAC_FAMILY_2"/>
    <property type="match status" value="1"/>
</dbReference>
<comment type="caution">
    <text evidence="5">The sequence shown here is derived from an EMBL/GenBank/DDBJ whole genome shotgun (WGS) entry which is preliminary data.</text>
</comment>
<dbReference type="InterPro" id="IPR032687">
    <property type="entry name" value="AraC-type_N"/>
</dbReference>
<dbReference type="AlphaFoldDB" id="A0A7K1UNL3"/>
<dbReference type="InterPro" id="IPR009057">
    <property type="entry name" value="Homeodomain-like_sf"/>
</dbReference>
<dbReference type="EMBL" id="WRPP01000001">
    <property type="protein sequence ID" value="MVU75933.1"/>
    <property type="molecule type" value="Genomic_DNA"/>
</dbReference>